<dbReference type="EMBL" id="JAACJO010000004">
    <property type="protein sequence ID" value="KAF5359666.1"/>
    <property type="molecule type" value="Genomic_DNA"/>
</dbReference>
<dbReference type="Proteomes" id="UP000559027">
    <property type="component" value="Unassembled WGS sequence"/>
</dbReference>
<feature type="region of interest" description="Disordered" evidence="1">
    <location>
        <begin position="83"/>
        <end position="121"/>
    </location>
</feature>
<accession>A0A8H5G7D2</accession>
<feature type="compositionally biased region" description="Basic residues" evidence="1">
    <location>
        <begin position="83"/>
        <end position="92"/>
    </location>
</feature>
<keyword evidence="3" id="KW-1185">Reference proteome</keyword>
<feature type="region of interest" description="Disordered" evidence="1">
    <location>
        <begin position="31"/>
        <end position="71"/>
    </location>
</feature>
<protein>
    <submittedName>
        <fullName evidence="2">Uncharacterized protein</fullName>
    </submittedName>
</protein>
<gene>
    <name evidence="2" type="ORF">D9756_003220</name>
</gene>
<proteinExistence type="predicted"/>
<evidence type="ECO:0000256" key="1">
    <source>
        <dbReference type="SAM" id="MobiDB-lite"/>
    </source>
</evidence>
<evidence type="ECO:0000313" key="2">
    <source>
        <dbReference type="EMBL" id="KAF5359666.1"/>
    </source>
</evidence>
<feature type="compositionally biased region" description="Pro residues" evidence="1">
    <location>
        <begin position="50"/>
        <end position="65"/>
    </location>
</feature>
<sequence>MPSLAHRLNQLGAAHAQHLISDDDYRLLRRDLFEKHAAEPAPRSSQAPKHTPPPPSQPQLAPGPPLRRKGSVALGVANLFRRATGRSSKKHLPGVQETVAVLPGAQAPANSPDSSHLAPPPRRTTVNLVFCL</sequence>
<reference evidence="2 3" key="1">
    <citation type="journal article" date="2020" name="ISME J.">
        <title>Uncovering the hidden diversity of litter-decomposition mechanisms in mushroom-forming fungi.</title>
        <authorList>
            <person name="Floudas D."/>
            <person name="Bentzer J."/>
            <person name="Ahren D."/>
            <person name="Johansson T."/>
            <person name="Persson P."/>
            <person name="Tunlid A."/>
        </authorList>
    </citation>
    <scope>NUCLEOTIDE SEQUENCE [LARGE SCALE GENOMIC DNA]</scope>
    <source>
        <strain evidence="2 3">CBS 146.42</strain>
    </source>
</reference>
<comment type="caution">
    <text evidence="2">The sequence shown here is derived from an EMBL/GenBank/DDBJ whole genome shotgun (WGS) entry which is preliminary data.</text>
</comment>
<name>A0A8H5G7D2_9AGAR</name>
<organism evidence="2 3">
    <name type="scientific">Leucocoprinus leucothites</name>
    <dbReference type="NCBI Taxonomy" id="201217"/>
    <lineage>
        <taxon>Eukaryota</taxon>
        <taxon>Fungi</taxon>
        <taxon>Dikarya</taxon>
        <taxon>Basidiomycota</taxon>
        <taxon>Agaricomycotina</taxon>
        <taxon>Agaricomycetes</taxon>
        <taxon>Agaricomycetidae</taxon>
        <taxon>Agaricales</taxon>
        <taxon>Agaricineae</taxon>
        <taxon>Agaricaceae</taxon>
        <taxon>Leucocoprinus</taxon>
    </lineage>
</organism>
<evidence type="ECO:0000313" key="3">
    <source>
        <dbReference type="Proteomes" id="UP000559027"/>
    </source>
</evidence>
<dbReference type="AlphaFoldDB" id="A0A8H5G7D2"/>